<dbReference type="EMBL" id="KT184694">
    <property type="protein sequence ID" value="AKQ07585.1"/>
    <property type="molecule type" value="Genomic_DNA"/>
</dbReference>
<evidence type="ECO:0000313" key="2">
    <source>
        <dbReference type="Proteomes" id="UP000204421"/>
    </source>
</evidence>
<evidence type="ECO:0000313" key="1">
    <source>
        <dbReference type="EMBL" id="AKQ07585.1"/>
    </source>
</evidence>
<accession>A0A0H4TGS5</accession>
<proteinExistence type="predicted"/>
<sequence>MAKVKLYGRRYINTVVDHLPGVHAAVGEAAKDAYKRSKARLAMHTDTGKAKVTLTEGDVDWFVNLDDKAAVSIEFGHWVKGKYEDPAKPKYVQGLYILSAGAGLPTTAKRGATRPRTRGGRR</sequence>
<dbReference type="Proteomes" id="UP000204421">
    <property type="component" value="Segment"/>
</dbReference>
<dbReference type="Pfam" id="PF17395">
    <property type="entry name" value="DUF5403"/>
    <property type="match status" value="1"/>
</dbReference>
<dbReference type="RefSeq" id="YP_009204107.1">
    <property type="nucleotide sequence ID" value="NC_028860.1"/>
</dbReference>
<dbReference type="GeneID" id="26630621"/>
<evidence type="ECO:0008006" key="3">
    <source>
        <dbReference type="Google" id="ProtNLM"/>
    </source>
</evidence>
<protein>
    <recommendedName>
        <fullName evidence="3">Head-to-tail connector protein</fullName>
    </recommendedName>
</protein>
<dbReference type="InterPro" id="IPR039452">
    <property type="entry name" value="DUF5403"/>
</dbReference>
<dbReference type="OrthoDB" id="16033at10239"/>
<organism evidence="1 2">
    <name type="scientific">Mycobacterium phage Smeadley</name>
    <dbReference type="NCBI Taxonomy" id="1673873"/>
    <lineage>
        <taxon>Viruses</taxon>
        <taxon>Duplodnaviria</taxon>
        <taxon>Heunggongvirae</taxon>
        <taxon>Uroviricota</taxon>
        <taxon>Caudoviricetes</taxon>
        <taxon>Fromanvirus</taxon>
        <taxon>Fromanvirus astro</taxon>
    </lineage>
</organism>
<dbReference type="KEGG" id="vg:26630621"/>
<gene>
    <name evidence="1" type="ORF">SEA_SMEADLEY_17</name>
</gene>
<name>A0A0H4TGS5_9CAUD</name>
<reference evidence="1 2" key="1">
    <citation type="submission" date="2015-06" db="EMBL/GenBank/DDBJ databases">
        <authorList>
            <person name="Akther S."/>
            <person name="Anaya M."/>
            <person name="Carvajal B."/>
            <person name="Chen Y."/>
            <person name="Estrada B."/>
            <person name="Gedeon F."/>
            <person name="Golebiewska U.P."/>
            <person name="Gu W."/>
            <person name="Hernandez A."/>
            <person name="Islam T."/>
            <person name="Jin Y."/>
            <person name="Jung S.M.I.N."/>
            <person name="Nieves W."/>
            <person name="Patel N."/>
            <person name="Qu S."/>
            <person name="Sookdeo T."/>
            <person name="Tobar N."/>
            <person name="Victor W."/>
            <person name="Serrano M.G."/>
            <person name="Buck G."/>
            <person name="Lee V."/>
            <person name="Wang Y."/>
            <person name="Carvalho R."/>
            <person name="Voegtly L."/>
            <person name="Shi R."/>
            <person name="Duckworth R."/>
            <person name="Johnson A."/>
            <person name="Loviza R."/>
            <person name="Walstead R."/>
            <person name="Shah Z."/>
            <person name="Kiflezghi M."/>
            <person name="Wade K."/>
            <person name="Delesalle V.A."/>
            <person name="Bradley K.W."/>
            <person name="Asai D.J."/>
            <person name="Bowman C.A."/>
            <person name="Russell D.A."/>
            <person name="Pope W.H."/>
            <person name="Jacobs-Sera D."/>
            <person name="Hendrix R.W."/>
            <person name="Hatfull G.F."/>
        </authorList>
    </citation>
    <scope>NUCLEOTIDE SEQUENCE [LARGE SCALE GENOMIC DNA]</scope>
</reference>